<keyword evidence="2 6" id="KW-0349">Heme</keyword>
<evidence type="ECO:0000256" key="1">
    <source>
        <dbReference type="ARBA" id="ARBA00022448"/>
    </source>
</evidence>
<dbReference type="Pfam" id="PF00034">
    <property type="entry name" value="Cytochrom_C"/>
    <property type="match status" value="1"/>
</dbReference>
<dbReference type="InterPro" id="IPR036909">
    <property type="entry name" value="Cyt_c-like_dom_sf"/>
</dbReference>
<proteinExistence type="predicted"/>
<keyword evidence="1" id="KW-0813">Transport</keyword>
<evidence type="ECO:0000256" key="5">
    <source>
        <dbReference type="ARBA" id="ARBA00023004"/>
    </source>
</evidence>
<dbReference type="InterPro" id="IPR002327">
    <property type="entry name" value="Cyt_c_1A/1B"/>
</dbReference>
<evidence type="ECO:0000313" key="9">
    <source>
        <dbReference type="EMBL" id="MDJ1157051.1"/>
    </source>
</evidence>
<evidence type="ECO:0000256" key="2">
    <source>
        <dbReference type="ARBA" id="ARBA00022617"/>
    </source>
</evidence>
<name>A0ABT7ACG2_9HYPH</name>
<protein>
    <submittedName>
        <fullName evidence="9">Cytochrome c family protein</fullName>
    </submittedName>
</protein>
<dbReference type="PROSITE" id="PS51007">
    <property type="entry name" value="CYTC"/>
    <property type="match status" value="1"/>
</dbReference>
<dbReference type="EMBL" id="JASJEV010000001">
    <property type="protein sequence ID" value="MDJ1157051.1"/>
    <property type="molecule type" value="Genomic_DNA"/>
</dbReference>
<keyword evidence="7" id="KW-0732">Signal</keyword>
<dbReference type="PANTHER" id="PTHR11961">
    <property type="entry name" value="CYTOCHROME C"/>
    <property type="match status" value="1"/>
</dbReference>
<evidence type="ECO:0000313" key="10">
    <source>
        <dbReference type="Proteomes" id="UP001321492"/>
    </source>
</evidence>
<keyword evidence="4" id="KW-0249">Electron transport</keyword>
<dbReference type="RefSeq" id="WP_283739030.1">
    <property type="nucleotide sequence ID" value="NZ_JASJEV010000001.1"/>
</dbReference>
<sequence length="141" mass="15066">MSRQIRLSGLALASLTLAGFSLAALTATAVRAEGDAAAGEKVFLKCRACHQVGETAKNAVGPKLNGLFGRKAGTIEGFSYSDANKNSGITWDEATFREYIKDPKAKIPGTKMVFVGLKVDREIDDVIAYLKQFGPDGKKVQ</sequence>
<dbReference type="InterPro" id="IPR009056">
    <property type="entry name" value="Cyt_c-like_dom"/>
</dbReference>
<evidence type="ECO:0000256" key="7">
    <source>
        <dbReference type="SAM" id="SignalP"/>
    </source>
</evidence>
<evidence type="ECO:0000256" key="4">
    <source>
        <dbReference type="ARBA" id="ARBA00022982"/>
    </source>
</evidence>
<dbReference type="SUPFAM" id="SSF46626">
    <property type="entry name" value="Cytochrome c"/>
    <property type="match status" value="1"/>
</dbReference>
<evidence type="ECO:0000259" key="8">
    <source>
        <dbReference type="PROSITE" id="PS51007"/>
    </source>
</evidence>
<feature type="signal peptide" evidence="7">
    <location>
        <begin position="1"/>
        <end position="23"/>
    </location>
</feature>
<keyword evidence="3 6" id="KW-0479">Metal-binding</keyword>
<feature type="domain" description="Cytochrome c" evidence="8">
    <location>
        <begin position="34"/>
        <end position="134"/>
    </location>
</feature>
<keyword evidence="10" id="KW-1185">Reference proteome</keyword>
<organism evidence="9 10">
    <name type="scientific">Chelatococcus albus</name>
    <dbReference type="NCBI Taxonomy" id="3047466"/>
    <lineage>
        <taxon>Bacteria</taxon>
        <taxon>Pseudomonadati</taxon>
        <taxon>Pseudomonadota</taxon>
        <taxon>Alphaproteobacteria</taxon>
        <taxon>Hyphomicrobiales</taxon>
        <taxon>Chelatococcaceae</taxon>
        <taxon>Chelatococcus</taxon>
    </lineage>
</organism>
<accession>A0ABT7ACG2</accession>
<evidence type="ECO:0000256" key="3">
    <source>
        <dbReference type="ARBA" id="ARBA00022723"/>
    </source>
</evidence>
<dbReference type="Proteomes" id="UP001321492">
    <property type="component" value="Unassembled WGS sequence"/>
</dbReference>
<reference evidence="9 10" key="1">
    <citation type="submission" date="2023-05" db="EMBL/GenBank/DDBJ databases">
        <title>Chelatococcus sp. nov., a moderately thermophilic bacterium isolated from hot spring microbial mat.</title>
        <authorList>
            <person name="Hu C.-J."/>
            <person name="Li W.-J."/>
        </authorList>
    </citation>
    <scope>NUCLEOTIDE SEQUENCE [LARGE SCALE GENOMIC DNA]</scope>
    <source>
        <strain evidence="9 10">SYSU G07232</strain>
    </source>
</reference>
<feature type="chain" id="PRO_5046902509" evidence="7">
    <location>
        <begin position="24"/>
        <end position="141"/>
    </location>
</feature>
<dbReference type="Gene3D" id="1.10.760.10">
    <property type="entry name" value="Cytochrome c-like domain"/>
    <property type="match status" value="1"/>
</dbReference>
<dbReference type="PRINTS" id="PR00604">
    <property type="entry name" value="CYTCHRMECIAB"/>
</dbReference>
<evidence type="ECO:0000256" key="6">
    <source>
        <dbReference type="PROSITE-ProRule" id="PRU00433"/>
    </source>
</evidence>
<comment type="caution">
    <text evidence="9">The sequence shown here is derived from an EMBL/GenBank/DDBJ whole genome shotgun (WGS) entry which is preliminary data.</text>
</comment>
<gene>
    <name evidence="9" type="ORF">QNA08_02210</name>
</gene>
<keyword evidence="5 6" id="KW-0408">Iron</keyword>